<dbReference type="Pfam" id="PF10400">
    <property type="entry name" value="Vir_act_alpha_C"/>
    <property type="match status" value="1"/>
</dbReference>
<feature type="domain" description="Transcription regulator PadR N-terminal" evidence="1">
    <location>
        <begin position="13"/>
        <end position="83"/>
    </location>
</feature>
<dbReference type="PANTHER" id="PTHR43252:SF4">
    <property type="entry name" value="TRANSCRIPTIONAL REGULATORY PROTEIN"/>
    <property type="match status" value="1"/>
</dbReference>
<organism evidence="3 4">
    <name type="scientific">Fodinicola feengrottensis</name>
    <dbReference type="NCBI Taxonomy" id="435914"/>
    <lineage>
        <taxon>Bacteria</taxon>
        <taxon>Bacillati</taxon>
        <taxon>Actinomycetota</taxon>
        <taxon>Actinomycetes</taxon>
        <taxon>Mycobacteriales</taxon>
        <taxon>Fodinicola</taxon>
    </lineage>
</organism>
<dbReference type="SUPFAM" id="SSF46785">
    <property type="entry name" value="Winged helix' DNA-binding domain"/>
    <property type="match status" value="1"/>
</dbReference>
<name>A0ABP4TEA5_9ACTN</name>
<dbReference type="InterPro" id="IPR005149">
    <property type="entry name" value="Tscrpt_reg_PadR_N"/>
</dbReference>
<protein>
    <submittedName>
        <fullName evidence="3">Helix-turn-helix transcriptional regulator</fullName>
    </submittedName>
</protein>
<evidence type="ECO:0000259" key="1">
    <source>
        <dbReference type="Pfam" id="PF03551"/>
    </source>
</evidence>
<comment type="caution">
    <text evidence="3">The sequence shown here is derived from an EMBL/GenBank/DDBJ whole genome shotgun (WGS) entry which is preliminary data.</text>
</comment>
<dbReference type="InterPro" id="IPR036388">
    <property type="entry name" value="WH-like_DNA-bd_sf"/>
</dbReference>
<dbReference type="EMBL" id="BAAANY010000014">
    <property type="protein sequence ID" value="GAA1686701.1"/>
    <property type="molecule type" value="Genomic_DNA"/>
</dbReference>
<evidence type="ECO:0000259" key="2">
    <source>
        <dbReference type="Pfam" id="PF10400"/>
    </source>
</evidence>
<evidence type="ECO:0000313" key="3">
    <source>
        <dbReference type="EMBL" id="GAA1686701.1"/>
    </source>
</evidence>
<proteinExistence type="predicted"/>
<dbReference type="PANTHER" id="PTHR43252">
    <property type="entry name" value="TRANSCRIPTIONAL REGULATOR YQJI"/>
    <property type="match status" value="1"/>
</dbReference>
<accession>A0ABP4TEA5</accession>
<keyword evidence="4" id="KW-1185">Reference proteome</keyword>
<reference evidence="4" key="1">
    <citation type="journal article" date="2019" name="Int. J. Syst. Evol. Microbiol.">
        <title>The Global Catalogue of Microorganisms (GCM) 10K type strain sequencing project: providing services to taxonomists for standard genome sequencing and annotation.</title>
        <authorList>
            <consortium name="The Broad Institute Genomics Platform"/>
            <consortium name="The Broad Institute Genome Sequencing Center for Infectious Disease"/>
            <person name="Wu L."/>
            <person name="Ma J."/>
        </authorList>
    </citation>
    <scope>NUCLEOTIDE SEQUENCE [LARGE SCALE GENOMIC DNA]</scope>
    <source>
        <strain evidence="4">JCM 14718</strain>
    </source>
</reference>
<feature type="domain" description="Transcription regulator PadR C-terminal" evidence="2">
    <location>
        <begin position="95"/>
        <end position="168"/>
    </location>
</feature>
<gene>
    <name evidence="3" type="ORF">GCM10009765_40270</name>
</gene>
<dbReference type="RefSeq" id="WP_163570412.1">
    <property type="nucleotide sequence ID" value="NZ_BAAANY010000014.1"/>
</dbReference>
<dbReference type="InterPro" id="IPR018309">
    <property type="entry name" value="Tscrpt_reg_PadR_C"/>
</dbReference>
<dbReference type="Gene3D" id="1.10.10.10">
    <property type="entry name" value="Winged helix-like DNA-binding domain superfamily/Winged helix DNA-binding domain"/>
    <property type="match status" value="1"/>
</dbReference>
<sequence length="171" mass="18329">MAESVLNATAAALLGLLHDGPKTGGQLVAEATGRLGPFWTTTRSQVYRELPSLAEKGFVRAGKAGARSAQPYTVTASGKRAFSRWLGEPAGHDQLRNPLMLRVAFGGLHAGGQLAGVFQEKKKEHTEALEAARESLKDAKHGGDKFSVATFEFAVTYHRAVLKWLDTAPTD</sequence>
<evidence type="ECO:0000313" key="4">
    <source>
        <dbReference type="Proteomes" id="UP001500618"/>
    </source>
</evidence>
<dbReference type="Proteomes" id="UP001500618">
    <property type="component" value="Unassembled WGS sequence"/>
</dbReference>
<dbReference type="Pfam" id="PF03551">
    <property type="entry name" value="PadR"/>
    <property type="match status" value="1"/>
</dbReference>
<dbReference type="InterPro" id="IPR036390">
    <property type="entry name" value="WH_DNA-bd_sf"/>
</dbReference>